<dbReference type="InterPro" id="IPR019974">
    <property type="entry name" value="XPG_CS"/>
</dbReference>
<evidence type="ECO:0000256" key="10">
    <source>
        <dbReference type="ARBA" id="ARBA00022842"/>
    </source>
</evidence>
<feature type="region of interest" description="Disordered" evidence="15">
    <location>
        <begin position="518"/>
        <end position="539"/>
    </location>
</feature>
<dbReference type="InterPro" id="IPR036279">
    <property type="entry name" value="5-3_exonuclease_C_sf"/>
</dbReference>
<evidence type="ECO:0000256" key="13">
    <source>
        <dbReference type="ARBA" id="ARBA00023242"/>
    </source>
</evidence>
<evidence type="ECO:0000256" key="11">
    <source>
        <dbReference type="ARBA" id="ARBA00023128"/>
    </source>
</evidence>
<dbReference type="InterPro" id="IPR008918">
    <property type="entry name" value="HhH2"/>
</dbReference>
<dbReference type="GO" id="GO:0046872">
    <property type="term" value="F:metal ion binding"/>
    <property type="evidence" value="ECO:0007669"/>
    <property type="project" value="UniProtKB-KW"/>
</dbReference>
<keyword evidence="8" id="KW-0227">DNA damage</keyword>
<dbReference type="PANTHER" id="PTHR16171">
    <property type="entry name" value="DNA REPAIR PROTEIN COMPLEMENTING XP-G CELLS-RELATED"/>
    <property type="match status" value="1"/>
</dbReference>
<dbReference type="GO" id="GO:0048256">
    <property type="term" value="F:flap endonuclease activity"/>
    <property type="evidence" value="ECO:0007669"/>
    <property type="project" value="UniProtKB-ARBA"/>
</dbReference>
<feature type="domain" description="XPG-I" evidence="16">
    <location>
        <begin position="724"/>
        <end position="793"/>
    </location>
</feature>
<dbReference type="InParanoid" id="T0S7L4"/>
<evidence type="ECO:0000256" key="12">
    <source>
        <dbReference type="ARBA" id="ARBA00023204"/>
    </source>
</evidence>
<dbReference type="SUPFAM" id="SSF88723">
    <property type="entry name" value="PIN domain-like"/>
    <property type="match status" value="1"/>
</dbReference>
<dbReference type="PRINTS" id="PR00853">
    <property type="entry name" value="XPGRADSUPER"/>
</dbReference>
<dbReference type="RefSeq" id="XP_008605937.1">
    <property type="nucleotide sequence ID" value="XM_008607715.1"/>
</dbReference>
<keyword evidence="9" id="KW-0378">Hydrolase</keyword>
<dbReference type="VEuPathDB" id="FungiDB:SDRG_02143"/>
<sequence length="1004" mass="110790">MGVTGLWMLLAAGGREVSIESLSGQTLAVDASIWLTQFVKAMRDPEDGSMLRNAHLLGTFQRVAKLLFHGIRPVFVFDGDTPAIKLRTLQRRRARREKNQLSLTQTAQKLLLRQLERRAKQAVVEEETKAESNVIHINDDEEEEKKTTESPPPMPSEEVDEDDAIIEWRDHQENVEAFQRERRQEAREQFLTLAGKPEEYSLAQIQTFLKSSRFKREMKQQAAAANAPEAGRRIASEADRRYILTTANDARPAPPPAAVAADAQLLDASDSSVGLFSEYVQKQSQSQPTQRAPKILHVDDDVLMGANGKPLVLRTDHPQWMVPKKTTSQRRGVVWEHKADGSLVASLDPTKMQLTAEEASILPPSLFDVGRPKAEVKDQYVEWGDEVEAKDALVSDSDTEWEDVVTQPSNTAPVATSTVPVATPAAPITIDIDDDDVEWLDVSPRAMPSVAESATIREDASDDLPVPTVQNTSNTDPTVAVAVDDTASPSTTLLASHDAIVIGDASDVEDDWQDVLPPEAFAAPREPRPTSPDTLPTTIDSTVGVGKPTTFVVPDAAVERTTWSAEATPPSSPVLRPTAAVLDADALGAWNDEDNLFERRVSKALSAEDDDDVVTLGLARNDDALQAVMTTASNLTQWAAGAIKRAIRDHQQKHGGKPLEDDATPRYLTRTTPTEPVVVDSGRFLVADDGGETDAQLKRSRNQQMRDVDGVTDEMQNDVMELLRLFGVPFIVAPMEAEAQCATLEKLGLVTGVITDDSDIFAFGGQRVYKNMFKTSKFVEAFSMADIERELGLDQKSMIALALLLGSDYTDGIHGVGVVNATEIVHAFPGLDGLCEFKAWVQDFDLAAQLKPLPKLSEAELKALSPLERFKHTHHKVRRNWHIADAFPNAHVVKAYLEPETDRSDARFSWSTPDLANLRVFCGRTFGWPLEKVNATLLPIVQAATRGWSETQTRIDSYFTSYKDGVKYAKIRSKRLQAVVQDIHETHEKQAPAKRQKRKAKTTD</sequence>
<comment type="subcellular location">
    <subcellularLocation>
        <location evidence="2">Nucleus</location>
    </subcellularLocation>
</comment>
<dbReference type="SMART" id="SM00485">
    <property type="entry name" value="XPGN"/>
    <property type="match status" value="1"/>
</dbReference>
<dbReference type="Gene3D" id="1.10.150.20">
    <property type="entry name" value="5' to 3' exonuclease, C-terminal subdomain"/>
    <property type="match status" value="1"/>
</dbReference>
<dbReference type="eggNOG" id="KOG2520">
    <property type="taxonomic scope" value="Eukaryota"/>
</dbReference>
<evidence type="ECO:0000256" key="15">
    <source>
        <dbReference type="SAM" id="MobiDB-lite"/>
    </source>
</evidence>
<keyword evidence="19" id="KW-1185">Reference proteome</keyword>
<keyword evidence="11" id="KW-0496">Mitochondrion</keyword>
<evidence type="ECO:0000256" key="8">
    <source>
        <dbReference type="ARBA" id="ARBA00022763"/>
    </source>
</evidence>
<feature type="compositionally biased region" description="Basic residues" evidence="15">
    <location>
        <begin position="992"/>
        <end position="1004"/>
    </location>
</feature>
<dbReference type="GO" id="GO:0003697">
    <property type="term" value="F:single-stranded DNA binding"/>
    <property type="evidence" value="ECO:0007669"/>
    <property type="project" value="InterPro"/>
</dbReference>
<dbReference type="PANTHER" id="PTHR16171:SF7">
    <property type="entry name" value="DNA REPAIR PROTEIN RAD2"/>
    <property type="match status" value="1"/>
</dbReference>
<comment type="similarity">
    <text evidence="14">Belongs to the XPG/RAD2 endonuclease family. GEN subfamily.</text>
</comment>
<evidence type="ECO:0000256" key="3">
    <source>
        <dbReference type="ARBA" id="ARBA00005283"/>
    </source>
</evidence>
<keyword evidence="13" id="KW-0539">Nucleus</keyword>
<dbReference type="SMART" id="SM00484">
    <property type="entry name" value="XPGI"/>
    <property type="match status" value="1"/>
</dbReference>
<evidence type="ECO:0000259" key="16">
    <source>
        <dbReference type="SMART" id="SM00484"/>
    </source>
</evidence>
<reference evidence="18 19" key="1">
    <citation type="submission" date="2012-04" db="EMBL/GenBank/DDBJ databases">
        <title>The Genome Sequence of Saprolegnia declina VS20.</title>
        <authorList>
            <consortium name="The Broad Institute Genome Sequencing Platform"/>
            <person name="Russ C."/>
            <person name="Nusbaum C."/>
            <person name="Tyler B."/>
            <person name="van West P."/>
            <person name="Dieguez-Uribeondo J."/>
            <person name="de Bruijn I."/>
            <person name="Tripathy S."/>
            <person name="Jiang R."/>
            <person name="Young S.K."/>
            <person name="Zeng Q."/>
            <person name="Gargeya S."/>
            <person name="Fitzgerald M."/>
            <person name="Haas B."/>
            <person name="Abouelleil A."/>
            <person name="Alvarado L."/>
            <person name="Arachchi H.M."/>
            <person name="Berlin A."/>
            <person name="Chapman S.B."/>
            <person name="Goldberg J."/>
            <person name="Griggs A."/>
            <person name="Gujja S."/>
            <person name="Hansen M."/>
            <person name="Howarth C."/>
            <person name="Imamovic A."/>
            <person name="Larimer J."/>
            <person name="McCowen C."/>
            <person name="Montmayeur A."/>
            <person name="Murphy C."/>
            <person name="Neiman D."/>
            <person name="Pearson M."/>
            <person name="Priest M."/>
            <person name="Roberts A."/>
            <person name="Saif S."/>
            <person name="Shea T."/>
            <person name="Sisk P."/>
            <person name="Sykes S."/>
            <person name="Wortman J."/>
            <person name="Nusbaum C."/>
            <person name="Birren B."/>
        </authorList>
    </citation>
    <scope>NUCLEOTIDE SEQUENCE [LARGE SCALE GENOMIC DNA]</scope>
    <source>
        <strain evidence="18 19">VS20</strain>
    </source>
</reference>
<proteinExistence type="inferred from homology"/>
<dbReference type="Pfam" id="PF00867">
    <property type="entry name" value="XPG_I"/>
    <property type="match status" value="1"/>
</dbReference>
<keyword evidence="10" id="KW-0460">Magnesium</keyword>
<evidence type="ECO:0000256" key="7">
    <source>
        <dbReference type="ARBA" id="ARBA00022759"/>
    </source>
</evidence>
<protein>
    <recommendedName>
        <fullName evidence="20">DNA excision repair protein ERCC-5</fullName>
    </recommendedName>
</protein>
<keyword evidence="6" id="KW-0479">Metal-binding</keyword>
<dbReference type="AlphaFoldDB" id="T0S7L4"/>
<dbReference type="CDD" id="cd09868">
    <property type="entry name" value="PIN_XPG_RAD2"/>
    <property type="match status" value="2"/>
</dbReference>
<accession>T0S7L4</accession>
<keyword evidence="4" id="KW-0597">Phosphoprotein</keyword>
<evidence type="ECO:0000256" key="4">
    <source>
        <dbReference type="ARBA" id="ARBA00022553"/>
    </source>
</evidence>
<evidence type="ECO:0000256" key="1">
    <source>
        <dbReference type="ARBA" id="ARBA00001946"/>
    </source>
</evidence>
<evidence type="ECO:0000256" key="2">
    <source>
        <dbReference type="ARBA" id="ARBA00004123"/>
    </source>
</evidence>
<name>T0S7L4_SAPDV</name>
<dbReference type="Proteomes" id="UP000030762">
    <property type="component" value="Unassembled WGS sequence"/>
</dbReference>
<dbReference type="Gene3D" id="3.40.50.1010">
    <property type="entry name" value="5'-nuclease"/>
    <property type="match status" value="2"/>
</dbReference>
<dbReference type="CDD" id="cd09904">
    <property type="entry name" value="H3TH_XPG"/>
    <property type="match status" value="1"/>
</dbReference>
<evidence type="ECO:0000256" key="14">
    <source>
        <dbReference type="ARBA" id="ARBA00038112"/>
    </source>
</evidence>
<dbReference type="GeneID" id="19942870"/>
<comment type="cofactor">
    <cofactor evidence="1">
        <name>Mg(2+)</name>
        <dbReference type="ChEBI" id="CHEBI:18420"/>
    </cofactor>
</comment>
<keyword evidence="7" id="KW-0255">Endonuclease</keyword>
<evidence type="ECO:0008006" key="20">
    <source>
        <dbReference type="Google" id="ProtNLM"/>
    </source>
</evidence>
<evidence type="ECO:0000256" key="9">
    <source>
        <dbReference type="ARBA" id="ARBA00022801"/>
    </source>
</evidence>
<organism evidence="18 19">
    <name type="scientific">Saprolegnia diclina (strain VS20)</name>
    <dbReference type="NCBI Taxonomy" id="1156394"/>
    <lineage>
        <taxon>Eukaryota</taxon>
        <taxon>Sar</taxon>
        <taxon>Stramenopiles</taxon>
        <taxon>Oomycota</taxon>
        <taxon>Saprolegniomycetes</taxon>
        <taxon>Saprolegniales</taxon>
        <taxon>Saprolegniaceae</taxon>
        <taxon>Saprolegnia</taxon>
    </lineage>
</organism>
<dbReference type="InterPro" id="IPR006086">
    <property type="entry name" value="XPG-I_dom"/>
</dbReference>
<dbReference type="PRINTS" id="PR00066">
    <property type="entry name" value="XRODRMPGMNTG"/>
</dbReference>
<evidence type="ECO:0000313" key="18">
    <source>
        <dbReference type="EMBL" id="EQC41093.1"/>
    </source>
</evidence>
<dbReference type="OrthoDB" id="31113at2759"/>
<gene>
    <name evidence="18" type="ORF">SDRG_02143</name>
</gene>
<dbReference type="PROSITE" id="PS00842">
    <property type="entry name" value="XPG_2"/>
    <property type="match status" value="1"/>
</dbReference>
<dbReference type="InterPro" id="IPR006084">
    <property type="entry name" value="XPG/Rad2"/>
</dbReference>
<dbReference type="OMA" id="PNSMDFS"/>
<dbReference type="Pfam" id="PF00752">
    <property type="entry name" value="XPG_N"/>
    <property type="match status" value="1"/>
</dbReference>
<dbReference type="FunFam" id="1.10.150.20:FF:000030">
    <property type="entry name" value="Flap endonuclease GEN-like 1"/>
    <property type="match status" value="1"/>
</dbReference>
<dbReference type="SMART" id="SM00279">
    <property type="entry name" value="HhH2"/>
    <property type="match status" value="1"/>
</dbReference>
<keyword evidence="5" id="KW-0540">Nuclease</keyword>
<dbReference type="InterPro" id="IPR001044">
    <property type="entry name" value="XPG/Rad2_eukaryotes"/>
</dbReference>
<dbReference type="InterPro" id="IPR029060">
    <property type="entry name" value="PIN-like_dom_sf"/>
</dbReference>
<keyword evidence="12" id="KW-0234">DNA repair</keyword>
<evidence type="ECO:0000256" key="6">
    <source>
        <dbReference type="ARBA" id="ARBA00022723"/>
    </source>
</evidence>
<feature type="region of interest" description="Disordered" evidence="15">
    <location>
        <begin position="984"/>
        <end position="1004"/>
    </location>
</feature>
<dbReference type="SUPFAM" id="SSF47807">
    <property type="entry name" value="5' to 3' exonuclease, C-terminal subdomain"/>
    <property type="match status" value="1"/>
</dbReference>
<feature type="domain" description="XPG N-terminal" evidence="17">
    <location>
        <begin position="1"/>
        <end position="99"/>
    </location>
</feature>
<dbReference type="FunCoup" id="T0S7L4">
    <property type="interactions" value="185"/>
</dbReference>
<dbReference type="STRING" id="1156394.T0S7L4"/>
<evidence type="ECO:0000313" key="19">
    <source>
        <dbReference type="Proteomes" id="UP000030762"/>
    </source>
</evidence>
<dbReference type="InterPro" id="IPR006085">
    <property type="entry name" value="XPG_DNA_repair_N"/>
</dbReference>
<comment type="similarity">
    <text evidence="3">Belongs to the XPG/RAD2 endonuclease family. XPG subfamily.</text>
</comment>
<evidence type="ECO:0000256" key="5">
    <source>
        <dbReference type="ARBA" id="ARBA00022722"/>
    </source>
</evidence>
<evidence type="ECO:0000259" key="17">
    <source>
        <dbReference type="SMART" id="SM00485"/>
    </source>
</evidence>
<dbReference type="GO" id="GO:0006289">
    <property type="term" value="P:nucleotide-excision repair"/>
    <property type="evidence" value="ECO:0007669"/>
    <property type="project" value="InterPro"/>
</dbReference>
<feature type="region of interest" description="Disordered" evidence="15">
    <location>
        <begin position="127"/>
        <end position="159"/>
    </location>
</feature>
<dbReference type="GO" id="GO:0005634">
    <property type="term" value="C:nucleus"/>
    <property type="evidence" value="ECO:0007669"/>
    <property type="project" value="UniProtKB-SubCell"/>
</dbReference>
<dbReference type="EMBL" id="JH767135">
    <property type="protein sequence ID" value="EQC41093.1"/>
    <property type="molecule type" value="Genomic_DNA"/>
</dbReference>